<dbReference type="InterPro" id="IPR059000">
    <property type="entry name" value="ATPase_P-type_domA"/>
</dbReference>
<dbReference type="Pfam" id="PF00689">
    <property type="entry name" value="Cation_ATPase_C"/>
    <property type="match status" value="1"/>
</dbReference>
<dbReference type="OrthoDB" id="3352408at2759"/>
<keyword evidence="14 17" id="KW-0472">Membrane</keyword>
<reference evidence="20 21" key="1">
    <citation type="submission" date="2019-03" db="EMBL/GenBank/DDBJ databases">
        <title>Rhodosporidium diobovatum UCD-FST 08-225 genome sequencing, assembly, and annotation.</title>
        <authorList>
            <person name="Fakankun I.U."/>
            <person name="Fristensky B."/>
            <person name="Levin D.B."/>
        </authorList>
    </citation>
    <scope>NUCLEOTIDE SEQUENCE [LARGE SCALE GENOMIC DNA]</scope>
    <source>
        <strain evidence="20 21">UCD-FST 08-225</strain>
    </source>
</reference>
<dbReference type="InterPro" id="IPR008250">
    <property type="entry name" value="ATPase_P-typ_transduc_dom_A_sf"/>
</dbReference>
<evidence type="ECO:0000256" key="18">
    <source>
        <dbReference type="SAM" id="MobiDB-lite"/>
    </source>
</evidence>
<dbReference type="InterPro" id="IPR004014">
    <property type="entry name" value="ATPase_P-typ_cation-transptr_N"/>
</dbReference>
<feature type="compositionally biased region" description="Acidic residues" evidence="18">
    <location>
        <begin position="680"/>
        <end position="695"/>
    </location>
</feature>
<keyword evidence="2 17" id="KW-0813">Transport</keyword>
<feature type="region of interest" description="Disordered" evidence="18">
    <location>
        <begin position="658"/>
        <end position="703"/>
    </location>
</feature>
<dbReference type="FunFam" id="3.40.50.1000:FF:000018">
    <property type="entry name" value="Calcium-transporting ATPase"/>
    <property type="match status" value="1"/>
</dbReference>
<evidence type="ECO:0000256" key="7">
    <source>
        <dbReference type="ARBA" id="ARBA00022741"/>
    </source>
</evidence>
<feature type="transmembrane region" description="Helical" evidence="17">
    <location>
        <begin position="306"/>
        <end position="335"/>
    </location>
</feature>
<dbReference type="EMBL" id="SOZI01000129">
    <property type="protein sequence ID" value="TNY18638.1"/>
    <property type="molecule type" value="Genomic_DNA"/>
</dbReference>
<dbReference type="SUPFAM" id="SSF81665">
    <property type="entry name" value="Calcium ATPase, transmembrane domain M"/>
    <property type="match status" value="1"/>
</dbReference>
<evidence type="ECO:0000256" key="17">
    <source>
        <dbReference type="RuleBase" id="RU361146"/>
    </source>
</evidence>
<gene>
    <name evidence="20" type="ORF">DMC30DRAFT_402643</name>
</gene>
<dbReference type="NCBIfam" id="TIGR01494">
    <property type="entry name" value="ATPase_P-type"/>
    <property type="match status" value="1"/>
</dbReference>
<keyword evidence="3" id="KW-0926">Vacuole</keyword>
<dbReference type="GO" id="GO:0005774">
    <property type="term" value="C:vacuolar membrane"/>
    <property type="evidence" value="ECO:0007669"/>
    <property type="project" value="UniProtKB-SubCell"/>
</dbReference>
<evidence type="ECO:0000256" key="4">
    <source>
        <dbReference type="ARBA" id="ARBA00022568"/>
    </source>
</evidence>
<sequence length="1433" mass="153309">MASSSPPPASSSPPPRTAAPPLAPPIPTVAVSLADPSDPDDSTPSPSSTTSSTGQGGGVHRQPSHAGTLGTDAAPPSPTPSSAPLFPASAPGPGPAPHLTSTSLRDNDDPDGKRRAVEAAAAAARDPSHRRPSQAPSFASTVPDAASSDSNHTHYAKGTSAAKAPRDLEAGLDASGKPLTVAGDGTLKDASSPGIEDTEVEKPGRVCGIFPRRAKKPAETYEIVDPSPDQMAPFARILTPSALYNLVDPKSFDHLRSLGGPSGLLEGLQTDPRVGLSEEGGHPSGYDDRLRVYGENRVPGKKPKSFLALCWAAYTDKVLIILSVAAVVSLALGLYQDLGTPPDTYPSTSCPPTNICTLPSVDWVEGVAIVVAIVIVVMVGSVNDWQKEKQFQKLNAQKEERNVKALRGGQERLMSVYDVVVGDILFLEPGEIVPVDGVFLAGHNVRCDESGATGESDAVRKAPFDEIDQEGAKGKTDCFMISGSKVVEGVGRYVVTSVGRNSFHGKIMMSLQGDAEDTPLQLKLNALAELIAWLGSAAGLLLFVALMIRFFVRLSTEPDRSADDKAQNFISVLIISVTVVVVAVPEGLPLAVTLALAFATRRMTKMNLLVRVLGACETMANATCVCTDKTGTLTTNQMTVVAGSIGVHLKFVSRLDENSARTNANDDRDPEKVSAAGHGDDDDEKDAAPELDEEQPQPRKGRLDFTSDMVDINQHVPPALKKLLNESVVVNSTAFEGTDEHGAEGGFVGSKTETALMSWAQSQGWEHWKAVREGADIVQMVPFSSERKCMGVVVRLPGKQGYRLFLKGASEVLAKLATRHVVVNEHGADKAGADAEVETEVFDDETRANISRTIIFYACQSLRTIALCSRDFPSWPPKGAQTNAEGEVEFDDMANDLTLIAITAIEDPLREGVANAVATCQNAGVMVKMCTGDNVLTARSIATQCGIFSKGGIIMEGPVFRKLTPQQRLEVVPNLQVLARSSPEDKKVLVETLKSMGEVVGVTGDGTNDGPALKTANVGFSMGIAGTEVAKEASDIILMDDNFASIVSAIMWGRCVNDSVRKFLQFQLSVNICAVVITFVSAVASDEEESVLTAVQLLWVNLIMDTFAALALATDPADPESLKRKPDRKTAPLISINMWIMILGQAVFKTVPALVLNFAGHSILGLNATDEAERINEENDLKTLIFNAFVFSQIFNMFNCRRLDRHYNIFTRVWRNPYFIIIFIIMVGGQAIIVNFGGAAFQVHRINGTYWAISVIIGLCSIPWAAFLRTLPPGPFERLLVRLHLFPDMSKADELPSVDKAAEERKWAEGIQRAIDGLRIYSTVRGGRARASNIIRFRRTKSAHKQLRDMDMQPTMLMAIAPSLVFASVGGQWRPEGSLGDPAAHDPSVSTQQLVDKGAGQLGPSAATPRGGHSRSPSNAATLPPVEEASREA</sequence>
<dbReference type="SMART" id="SM00831">
    <property type="entry name" value="Cation_ATPase_N"/>
    <property type="match status" value="1"/>
</dbReference>
<dbReference type="InterPro" id="IPR023299">
    <property type="entry name" value="ATPase_P-typ_cyto_dom_N"/>
</dbReference>
<evidence type="ECO:0000256" key="12">
    <source>
        <dbReference type="ARBA" id="ARBA00022989"/>
    </source>
</evidence>
<feature type="compositionally biased region" description="Low complexity" evidence="18">
    <location>
        <begin position="42"/>
        <end position="53"/>
    </location>
</feature>
<protein>
    <recommendedName>
        <fullName evidence="17">Calcium-transporting ATPase</fullName>
        <ecNumber evidence="17">7.2.2.10</ecNumber>
    </recommendedName>
</protein>
<feature type="transmembrane region" description="Helical" evidence="17">
    <location>
        <begin position="1134"/>
        <end position="1161"/>
    </location>
</feature>
<comment type="function">
    <text evidence="17">Catalyzes the hydrolysis of ATP coupled with the transport of calcium.</text>
</comment>
<dbReference type="GO" id="GO:0005388">
    <property type="term" value="F:P-type calcium transporter activity"/>
    <property type="evidence" value="ECO:0007669"/>
    <property type="project" value="UniProtKB-EC"/>
</dbReference>
<evidence type="ECO:0000313" key="21">
    <source>
        <dbReference type="Proteomes" id="UP000311382"/>
    </source>
</evidence>
<accession>A0A5C5FP53</accession>
<evidence type="ECO:0000256" key="5">
    <source>
        <dbReference type="ARBA" id="ARBA00022692"/>
    </source>
</evidence>
<comment type="subcellular location">
    <subcellularLocation>
        <location evidence="17">Membrane</location>
        <topology evidence="17">Multi-pass membrane protein</topology>
    </subcellularLocation>
    <subcellularLocation>
        <location evidence="1">Vacuole membrane</location>
        <topology evidence="1">Multi-pass membrane protein</topology>
    </subcellularLocation>
</comment>
<dbReference type="FunFam" id="1.20.1110.10:FF:000039">
    <property type="entry name" value="Calcium-transporting ATPase"/>
    <property type="match status" value="1"/>
</dbReference>
<dbReference type="Gene3D" id="1.20.1110.10">
    <property type="entry name" value="Calcium-transporting ATPase, transmembrane domain"/>
    <property type="match status" value="1"/>
</dbReference>
<dbReference type="GO" id="GO:0005524">
    <property type="term" value="F:ATP binding"/>
    <property type="evidence" value="ECO:0007669"/>
    <property type="project" value="UniProtKB-KW"/>
</dbReference>
<evidence type="ECO:0000256" key="13">
    <source>
        <dbReference type="ARBA" id="ARBA00023065"/>
    </source>
</evidence>
<feature type="transmembrane region" description="Helical" evidence="17">
    <location>
        <begin position="1218"/>
        <end position="1243"/>
    </location>
</feature>
<evidence type="ECO:0000256" key="10">
    <source>
        <dbReference type="ARBA" id="ARBA00022842"/>
    </source>
</evidence>
<keyword evidence="21" id="KW-1185">Reference proteome</keyword>
<dbReference type="PANTHER" id="PTHR24093">
    <property type="entry name" value="CATION TRANSPORTING ATPASE"/>
    <property type="match status" value="1"/>
</dbReference>
<dbReference type="STRING" id="5288.A0A5C5FP53"/>
<keyword evidence="10" id="KW-0460">Magnesium</keyword>
<dbReference type="PANTHER" id="PTHR24093:SF369">
    <property type="entry name" value="CALCIUM-TRANSPORTING ATPASE"/>
    <property type="match status" value="1"/>
</dbReference>
<dbReference type="InterPro" id="IPR018303">
    <property type="entry name" value="ATPase_P-typ_P_site"/>
</dbReference>
<comment type="similarity">
    <text evidence="15 17">Belongs to the cation transport ATPase (P-type) (TC 3.A.3) family.</text>
</comment>
<dbReference type="InterPro" id="IPR023214">
    <property type="entry name" value="HAD_sf"/>
</dbReference>
<dbReference type="InterPro" id="IPR023298">
    <property type="entry name" value="ATPase_P-typ_TM_dom_sf"/>
</dbReference>
<keyword evidence="7 17" id="KW-0547">Nucleotide-binding</keyword>
<keyword evidence="8 17" id="KW-0106">Calcium</keyword>
<feature type="compositionally biased region" description="Basic and acidic residues" evidence="18">
    <location>
        <begin position="105"/>
        <end position="117"/>
    </location>
</feature>
<evidence type="ECO:0000256" key="3">
    <source>
        <dbReference type="ARBA" id="ARBA00022554"/>
    </source>
</evidence>
<dbReference type="GO" id="GO:0005886">
    <property type="term" value="C:plasma membrane"/>
    <property type="evidence" value="ECO:0007669"/>
    <property type="project" value="TreeGrafter"/>
</dbReference>
<keyword evidence="11" id="KW-1278">Translocase</keyword>
<keyword evidence="9 17" id="KW-0067">ATP-binding</keyword>
<dbReference type="FunFam" id="2.70.150.10:FF:000028">
    <property type="entry name" value="Calcium-transporting ATPase"/>
    <property type="match status" value="1"/>
</dbReference>
<evidence type="ECO:0000256" key="11">
    <source>
        <dbReference type="ARBA" id="ARBA00022967"/>
    </source>
</evidence>
<dbReference type="InterPro" id="IPR036412">
    <property type="entry name" value="HAD-like_sf"/>
</dbReference>
<evidence type="ECO:0000313" key="20">
    <source>
        <dbReference type="EMBL" id="TNY18638.1"/>
    </source>
</evidence>
<feature type="transmembrane region" description="Helical" evidence="17">
    <location>
        <begin position="572"/>
        <end position="599"/>
    </location>
</feature>
<dbReference type="Pfam" id="PF00122">
    <property type="entry name" value="E1-E2_ATPase"/>
    <property type="match status" value="1"/>
</dbReference>
<keyword evidence="13 17" id="KW-0406">Ion transport</keyword>
<comment type="caution">
    <text evidence="20">The sequence shown here is derived from an EMBL/GenBank/DDBJ whole genome shotgun (WGS) entry which is preliminary data.</text>
</comment>
<dbReference type="Pfam" id="PF00690">
    <property type="entry name" value="Cation_ATPase_N"/>
    <property type="match status" value="1"/>
</dbReference>
<evidence type="ECO:0000256" key="6">
    <source>
        <dbReference type="ARBA" id="ARBA00022723"/>
    </source>
</evidence>
<evidence type="ECO:0000256" key="2">
    <source>
        <dbReference type="ARBA" id="ARBA00022448"/>
    </source>
</evidence>
<feature type="compositionally biased region" description="Basic and acidic residues" evidence="18">
    <location>
        <begin position="658"/>
        <end position="672"/>
    </location>
</feature>
<dbReference type="PROSITE" id="PS00154">
    <property type="entry name" value="ATPASE_E1_E2"/>
    <property type="match status" value="1"/>
</dbReference>
<comment type="catalytic activity">
    <reaction evidence="16 17">
        <text>Ca(2+)(in) + ATP + H2O = Ca(2+)(out) + ADP + phosphate + H(+)</text>
        <dbReference type="Rhea" id="RHEA:18105"/>
        <dbReference type="ChEBI" id="CHEBI:15377"/>
        <dbReference type="ChEBI" id="CHEBI:15378"/>
        <dbReference type="ChEBI" id="CHEBI:29108"/>
        <dbReference type="ChEBI" id="CHEBI:30616"/>
        <dbReference type="ChEBI" id="CHEBI:43474"/>
        <dbReference type="ChEBI" id="CHEBI:456216"/>
        <dbReference type="EC" id="7.2.2.10"/>
    </reaction>
</comment>
<dbReference type="SFLD" id="SFLDG00002">
    <property type="entry name" value="C1.7:_P-type_atpase_like"/>
    <property type="match status" value="1"/>
</dbReference>
<feature type="transmembrane region" description="Helical" evidence="17">
    <location>
        <begin position="530"/>
        <end position="552"/>
    </location>
</feature>
<dbReference type="SFLD" id="SFLDF00027">
    <property type="entry name" value="p-type_atpase"/>
    <property type="match status" value="1"/>
</dbReference>
<feature type="region of interest" description="Disordered" evidence="18">
    <location>
        <begin position="1376"/>
        <end position="1433"/>
    </location>
</feature>
<organism evidence="20 21">
    <name type="scientific">Rhodotorula diobovata</name>
    <dbReference type="NCBI Taxonomy" id="5288"/>
    <lineage>
        <taxon>Eukaryota</taxon>
        <taxon>Fungi</taxon>
        <taxon>Dikarya</taxon>
        <taxon>Basidiomycota</taxon>
        <taxon>Pucciniomycotina</taxon>
        <taxon>Microbotryomycetes</taxon>
        <taxon>Sporidiobolales</taxon>
        <taxon>Sporidiobolaceae</taxon>
        <taxon>Rhodotorula</taxon>
    </lineage>
</organism>
<evidence type="ECO:0000256" key="15">
    <source>
        <dbReference type="ARBA" id="ARBA00038148"/>
    </source>
</evidence>
<dbReference type="GO" id="GO:0016887">
    <property type="term" value="F:ATP hydrolysis activity"/>
    <property type="evidence" value="ECO:0007669"/>
    <property type="project" value="InterPro"/>
</dbReference>
<dbReference type="InterPro" id="IPR006068">
    <property type="entry name" value="ATPase_P-typ_cation-transptr_C"/>
</dbReference>
<proteinExistence type="inferred from homology"/>
<feature type="region of interest" description="Disordered" evidence="18">
    <location>
        <begin position="1"/>
        <end position="199"/>
    </location>
</feature>
<dbReference type="SFLD" id="SFLDS00003">
    <property type="entry name" value="Haloacid_Dehalogenase"/>
    <property type="match status" value="1"/>
</dbReference>
<dbReference type="Gene3D" id="3.40.1110.10">
    <property type="entry name" value="Calcium-transporting ATPase, cytoplasmic domain N"/>
    <property type="match status" value="1"/>
</dbReference>
<dbReference type="SUPFAM" id="SSF56784">
    <property type="entry name" value="HAD-like"/>
    <property type="match status" value="1"/>
</dbReference>
<name>A0A5C5FP53_9BASI</name>
<dbReference type="InterPro" id="IPR001757">
    <property type="entry name" value="P_typ_ATPase"/>
</dbReference>
<dbReference type="EC" id="7.2.2.10" evidence="17"/>
<feature type="transmembrane region" description="Helical" evidence="17">
    <location>
        <begin position="1068"/>
        <end position="1085"/>
    </location>
</feature>
<evidence type="ECO:0000256" key="9">
    <source>
        <dbReference type="ARBA" id="ARBA00022840"/>
    </source>
</evidence>
<dbReference type="GO" id="GO:0006874">
    <property type="term" value="P:intracellular calcium ion homeostasis"/>
    <property type="evidence" value="ECO:0007669"/>
    <property type="project" value="TreeGrafter"/>
</dbReference>
<dbReference type="Proteomes" id="UP000311382">
    <property type="component" value="Unassembled WGS sequence"/>
</dbReference>
<dbReference type="NCBIfam" id="TIGR01517">
    <property type="entry name" value="ATPase-IIB_Ca"/>
    <property type="match status" value="1"/>
</dbReference>
<dbReference type="PRINTS" id="PR00120">
    <property type="entry name" value="HATPASE"/>
</dbReference>
<dbReference type="PRINTS" id="PR00119">
    <property type="entry name" value="CATATPASE"/>
</dbReference>
<feature type="domain" description="Cation-transporting P-type ATPase N-terminal" evidence="19">
    <location>
        <begin position="252"/>
        <end position="334"/>
    </location>
</feature>
<keyword evidence="4 17" id="KW-0109">Calcium transport</keyword>
<evidence type="ECO:0000256" key="14">
    <source>
        <dbReference type="ARBA" id="ARBA00023136"/>
    </source>
</evidence>
<feature type="transmembrane region" description="Helical" evidence="17">
    <location>
        <begin position="1249"/>
        <end position="1268"/>
    </location>
</feature>
<evidence type="ECO:0000256" key="1">
    <source>
        <dbReference type="ARBA" id="ARBA00004128"/>
    </source>
</evidence>
<dbReference type="SUPFAM" id="SSF81660">
    <property type="entry name" value="Metal cation-transporting ATPase, ATP-binding domain N"/>
    <property type="match status" value="1"/>
</dbReference>
<evidence type="ECO:0000256" key="16">
    <source>
        <dbReference type="ARBA" id="ARBA00048694"/>
    </source>
</evidence>
<dbReference type="Gene3D" id="2.70.150.10">
    <property type="entry name" value="Calcium-transporting ATPase, cytoplasmic transduction domain A"/>
    <property type="match status" value="1"/>
</dbReference>
<comment type="caution">
    <text evidence="17">Lacks conserved residue(s) required for the propagation of feature annotation.</text>
</comment>
<feature type="transmembrane region" description="Helical" evidence="17">
    <location>
        <begin position="1091"/>
        <end position="1113"/>
    </location>
</feature>
<feature type="transmembrane region" description="Helical" evidence="17">
    <location>
        <begin position="367"/>
        <end position="385"/>
    </location>
</feature>
<dbReference type="SUPFAM" id="SSF81653">
    <property type="entry name" value="Calcium ATPase, transduction domain A"/>
    <property type="match status" value="1"/>
</dbReference>
<keyword evidence="6" id="KW-0479">Metal-binding</keyword>
<evidence type="ECO:0000259" key="19">
    <source>
        <dbReference type="SMART" id="SM00831"/>
    </source>
</evidence>
<dbReference type="GO" id="GO:0046872">
    <property type="term" value="F:metal ion binding"/>
    <property type="evidence" value="ECO:0007669"/>
    <property type="project" value="UniProtKB-KW"/>
</dbReference>
<dbReference type="InterPro" id="IPR044492">
    <property type="entry name" value="P_typ_ATPase_HD_dom"/>
</dbReference>
<keyword evidence="12 17" id="KW-1133">Transmembrane helix</keyword>
<feature type="compositionally biased region" description="Pro residues" evidence="18">
    <location>
        <begin position="1"/>
        <end position="27"/>
    </location>
</feature>
<dbReference type="Gene3D" id="3.40.50.1000">
    <property type="entry name" value="HAD superfamily/HAD-like"/>
    <property type="match status" value="1"/>
</dbReference>
<keyword evidence="5 17" id="KW-0812">Transmembrane</keyword>
<dbReference type="Pfam" id="PF13246">
    <property type="entry name" value="Cation_ATPase"/>
    <property type="match status" value="1"/>
</dbReference>
<dbReference type="InterPro" id="IPR006408">
    <property type="entry name" value="P-type_ATPase_IIB"/>
</dbReference>
<evidence type="ECO:0000256" key="8">
    <source>
        <dbReference type="ARBA" id="ARBA00022837"/>
    </source>
</evidence>